<organism evidence="1">
    <name type="scientific">uncultured Caudovirales phage</name>
    <dbReference type="NCBI Taxonomy" id="2100421"/>
    <lineage>
        <taxon>Viruses</taxon>
        <taxon>Duplodnaviria</taxon>
        <taxon>Heunggongvirae</taxon>
        <taxon>Uroviricota</taxon>
        <taxon>Caudoviricetes</taxon>
        <taxon>Peduoviridae</taxon>
        <taxon>Maltschvirus</taxon>
        <taxon>Maltschvirus maltsch</taxon>
    </lineage>
</organism>
<protein>
    <submittedName>
        <fullName evidence="1">Uncharacterized protein</fullName>
    </submittedName>
</protein>
<sequence>MSLLPYIFHQQSLPAPELITAMTGSNVLIGTLLHVPVKLVLDNQSTAPVVLSIDVGGVGNQIQWKTFSGGEGMILDGDCYTWPKGTKFYGNGAASGSFSISYTYINL</sequence>
<reference evidence="1" key="1">
    <citation type="submission" date="2020-04" db="EMBL/GenBank/DDBJ databases">
        <authorList>
            <person name="Chiriac C."/>
            <person name="Salcher M."/>
            <person name="Ghai R."/>
            <person name="Kavagutti S V."/>
        </authorList>
    </citation>
    <scope>NUCLEOTIDE SEQUENCE</scope>
</reference>
<accession>A0A6J5LQ53</accession>
<dbReference type="EMBL" id="LR796277">
    <property type="protein sequence ID" value="CAB4133789.1"/>
    <property type="molecule type" value="Genomic_DNA"/>
</dbReference>
<evidence type="ECO:0000313" key="1">
    <source>
        <dbReference type="EMBL" id="CAB4133789.1"/>
    </source>
</evidence>
<gene>
    <name evidence="1" type="ORF">UFOVP264_21</name>
</gene>
<proteinExistence type="predicted"/>
<name>A0A6J5LQ53_9CAUD</name>